<evidence type="ECO:0000256" key="2">
    <source>
        <dbReference type="PIRSR" id="PIRSR640198-2"/>
    </source>
</evidence>
<dbReference type="PANTHER" id="PTHR13504:SF40">
    <property type="entry name" value="FIDO DOMAIN-CONTAINING PROTEIN"/>
    <property type="match status" value="1"/>
</dbReference>
<feature type="binding site" evidence="2">
    <location>
        <begin position="242"/>
        <end position="249"/>
    </location>
    <ligand>
        <name>ATP</name>
        <dbReference type="ChEBI" id="CHEBI:30616"/>
    </ligand>
</feature>
<evidence type="ECO:0000259" key="3">
    <source>
        <dbReference type="PROSITE" id="PS51459"/>
    </source>
</evidence>
<dbReference type="AlphaFoldDB" id="A0A0F4L9S1"/>
<dbReference type="InterPro" id="IPR036597">
    <property type="entry name" value="Fido-like_dom_sf"/>
</dbReference>
<organism evidence="4 5">
    <name type="scientific">Lactobacillus melliventris</name>
    <dbReference type="NCBI Taxonomy" id="1218507"/>
    <lineage>
        <taxon>Bacteria</taxon>
        <taxon>Bacillati</taxon>
        <taxon>Bacillota</taxon>
        <taxon>Bacilli</taxon>
        <taxon>Lactobacillales</taxon>
        <taxon>Lactobacillaceae</taxon>
        <taxon>Lactobacillus</taxon>
    </lineage>
</organism>
<proteinExistence type="predicted"/>
<reference evidence="4 5" key="1">
    <citation type="submission" date="2015-01" db="EMBL/GenBank/DDBJ databases">
        <title>Comparative genomics of the lactic acid bacteria isolated from the honey bee gut.</title>
        <authorList>
            <person name="Ellegaard K.M."/>
            <person name="Tamarit D."/>
            <person name="Javelind E."/>
            <person name="Olofsson T."/>
            <person name="Andersson S.G."/>
            <person name="Vasquez A."/>
        </authorList>
    </citation>
    <scope>NUCLEOTIDE SEQUENCE [LARGE SCALE GENOMIC DNA]</scope>
    <source>
        <strain evidence="4 5">Hma8</strain>
    </source>
</reference>
<protein>
    <submittedName>
        <fullName evidence="4">Fic family protein</fullName>
    </submittedName>
</protein>
<dbReference type="EMBL" id="JXLI01000014">
    <property type="protein sequence ID" value="KJY55582.1"/>
    <property type="molecule type" value="Genomic_DNA"/>
</dbReference>
<dbReference type="Pfam" id="PF02661">
    <property type="entry name" value="Fic"/>
    <property type="match status" value="1"/>
</dbReference>
<dbReference type="InterPro" id="IPR040198">
    <property type="entry name" value="Fido_containing"/>
</dbReference>
<dbReference type="PATRIC" id="fig|1218507.3.peg.1898"/>
<feature type="binding site" evidence="2">
    <location>
        <begin position="279"/>
        <end position="280"/>
    </location>
    <ligand>
        <name>ATP</name>
        <dbReference type="ChEBI" id="CHEBI:30616"/>
    </ligand>
</feature>
<keyword evidence="2" id="KW-0547">Nucleotide-binding</keyword>
<comment type="caution">
    <text evidence="4">The sequence shown here is derived from an EMBL/GenBank/DDBJ whole genome shotgun (WGS) entry which is preliminary data.</text>
</comment>
<dbReference type="HOGENOM" id="CLU_051003_0_0_9"/>
<dbReference type="PROSITE" id="PS51459">
    <property type="entry name" value="FIDO"/>
    <property type="match status" value="1"/>
</dbReference>
<dbReference type="STRING" id="1218507.JF74_16970"/>
<gene>
    <name evidence="4" type="ORF">JF74_16970</name>
</gene>
<dbReference type="Proteomes" id="UP000033531">
    <property type="component" value="Unassembled WGS sequence"/>
</dbReference>
<evidence type="ECO:0000313" key="5">
    <source>
        <dbReference type="Proteomes" id="UP000033531"/>
    </source>
</evidence>
<evidence type="ECO:0000313" key="4">
    <source>
        <dbReference type="EMBL" id="KJY55582.1"/>
    </source>
</evidence>
<sequence length="417" mass="48587">MSKYHLLRIYSYQHPGKPVTSEFNKRFNGYGTIKFPLAINPIDVREQIRIPTQLPLFLVQIEDYNSLLTIIRENSAQIKALIGKLPGVAREQFFIDLLIKEIKGTNDIENVASTTKEINRAVENINNHNKTVRFQSFAKMYFDIENGKTYQLNELKDIRVLYDSLLKGEIKKSNLPDGKLFRDGFVRIGNSVQTVHLSKNSEDEINQQLENWLKFINLDKYDPILKACVAHYYFEYIHPFYDGNGRLGRYLFCSYIGKKVDPYTAVSFSYQITQKKARYYKEFQEVENEKNYGEITLFVISLLKYLVSGQKYVLGNLKDDHNILNFVKKKLEDFDYPNFEFNILYVYAQSFLFNSFDGSVQDTSLISFIKSTEKISTKKVKTAIEDLEKEGLIKTVKGRPKKRKLTTKFLDKIGLNI</sequence>
<feature type="domain" description="Fido" evidence="3">
    <location>
        <begin position="153"/>
        <end position="301"/>
    </location>
</feature>
<accession>A0A0F4L9S1</accession>
<dbReference type="GO" id="GO:0005524">
    <property type="term" value="F:ATP binding"/>
    <property type="evidence" value="ECO:0007669"/>
    <property type="project" value="UniProtKB-KW"/>
</dbReference>
<dbReference type="PANTHER" id="PTHR13504">
    <property type="entry name" value="FIDO DOMAIN-CONTAINING PROTEIN DDB_G0283145"/>
    <property type="match status" value="1"/>
</dbReference>
<dbReference type="SUPFAM" id="SSF140931">
    <property type="entry name" value="Fic-like"/>
    <property type="match status" value="1"/>
</dbReference>
<dbReference type="OrthoDB" id="9813719at2"/>
<dbReference type="InterPro" id="IPR003812">
    <property type="entry name" value="Fido"/>
</dbReference>
<dbReference type="RefSeq" id="WP_046325613.1">
    <property type="nucleotide sequence ID" value="NZ_JBHTMT010000002.1"/>
</dbReference>
<keyword evidence="2" id="KW-0067">ATP-binding</keyword>
<feature type="active site" evidence="1">
    <location>
        <position position="238"/>
    </location>
</feature>
<dbReference type="Gene3D" id="1.10.3290.10">
    <property type="entry name" value="Fido-like domain"/>
    <property type="match status" value="1"/>
</dbReference>
<feature type="binding site" evidence="2">
    <location>
        <position position="288"/>
    </location>
    <ligand>
        <name>ATP</name>
        <dbReference type="ChEBI" id="CHEBI:30616"/>
    </ligand>
</feature>
<name>A0A0F4L9S1_9LACO</name>
<evidence type="ECO:0000256" key="1">
    <source>
        <dbReference type="PIRSR" id="PIRSR640198-1"/>
    </source>
</evidence>